<comment type="caution">
    <text evidence="1">The sequence shown here is derived from an EMBL/GenBank/DDBJ whole genome shotgun (WGS) entry which is preliminary data.</text>
</comment>
<gene>
    <name evidence="1" type="ORF">MGSAQ_000803</name>
</gene>
<name>A0A1B6NWI3_9ZZZZ</name>
<dbReference type="EMBL" id="AYSL01000388">
    <property type="protein sequence ID" value="KTF07701.1"/>
    <property type="molecule type" value="Genomic_DNA"/>
</dbReference>
<accession>A0A1B6NWI3</accession>
<dbReference type="AlphaFoldDB" id="A0A1B6NWI3"/>
<evidence type="ECO:0000313" key="1">
    <source>
        <dbReference type="EMBL" id="KTF07701.1"/>
    </source>
</evidence>
<protein>
    <submittedName>
        <fullName evidence="1">Uncharacterized protein</fullName>
    </submittedName>
</protein>
<sequence>MASYSRASNSGEVCSTQPTSSLVLPDIALTMTMTS</sequence>
<reference evidence="1" key="1">
    <citation type="submission" date="2013-11" db="EMBL/GenBank/DDBJ databases">
        <title>Microbial diversity, functional groups and degradation webs in Northern and Southern Mediterranean and Red Sea marine crude oil polluted sites.</title>
        <authorList>
            <person name="Daffonchio D."/>
            <person name="Mapelli F."/>
            <person name="Ferrer M."/>
            <person name="Richter M."/>
            <person name="Cherif A."/>
            <person name="Malkawi H.I."/>
            <person name="Yakimov M.M."/>
            <person name="Abdel-Fattah Y.R."/>
            <person name="Blaghen M."/>
            <person name="Golyshin P.N."/>
            <person name="Kalogerakis N."/>
            <person name="Boon N."/>
            <person name="Magagnini M."/>
            <person name="Fava F."/>
        </authorList>
    </citation>
    <scope>NUCLEOTIDE SEQUENCE</scope>
</reference>
<proteinExistence type="predicted"/>
<organism evidence="1">
    <name type="scientific">marine sediment metagenome</name>
    <dbReference type="NCBI Taxonomy" id="412755"/>
    <lineage>
        <taxon>unclassified sequences</taxon>
        <taxon>metagenomes</taxon>
        <taxon>ecological metagenomes</taxon>
    </lineage>
</organism>